<dbReference type="InterPro" id="IPR041118">
    <property type="entry name" value="Rx_N"/>
</dbReference>
<keyword evidence="4" id="KW-0547">Nucleotide-binding</keyword>
<feature type="domain" description="Disease resistance N-terminal" evidence="6">
    <location>
        <begin position="11"/>
        <end position="65"/>
    </location>
</feature>
<dbReference type="Proteomes" id="UP000007752">
    <property type="component" value="Chromosome 1"/>
</dbReference>
<dbReference type="AlphaFoldDB" id="A2ZU28"/>
<protein>
    <recommendedName>
        <fullName evidence="6">Disease resistance N-terminal domain-containing protein</fullName>
    </recommendedName>
</protein>
<evidence type="ECO:0000256" key="2">
    <source>
        <dbReference type="ARBA" id="ARBA00022614"/>
    </source>
</evidence>
<reference evidence="7" key="2">
    <citation type="submission" date="2008-12" db="EMBL/GenBank/DDBJ databases">
        <title>Improved gene annotation of the rice (Oryza sativa) genomes.</title>
        <authorList>
            <person name="Wang J."/>
            <person name="Li R."/>
            <person name="Fan W."/>
            <person name="Huang Q."/>
            <person name="Zhang J."/>
            <person name="Zhou Y."/>
            <person name="Hu Y."/>
            <person name="Zi S."/>
            <person name="Li J."/>
            <person name="Ni P."/>
            <person name="Zheng H."/>
            <person name="Zhang Y."/>
            <person name="Zhao M."/>
            <person name="Hao Q."/>
            <person name="McDermott J."/>
            <person name="Samudrala R."/>
            <person name="Kristiansen K."/>
            <person name="Wong G.K.-S."/>
        </authorList>
    </citation>
    <scope>NUCLEOTIDE SEQUENCE</scope>
</reference>
<evidence type="ECO:0000256" key="5">
    <source>
        <dbReference type="ARBA" id="ARBA00022821"/>
    </source>
</evidence>
<name>A2ZU28_ORYSJ</name>
<keyword evidence="3" id="KW-0677">Repeat</keyword>
<organism evidence="7">
    <name type="scientific">Oryza sativa subsp. japonica</name>
    <name type="common">Rice</name>
    <dbReference type="NCBI Taxonomy" id="39947"/>
    <lineage>
        <taxon>Eukaryota</taxon>
        <taxon>Viridiplantae</taxon>
        <taxon>Streptophyta</taxon>
        <taxon>Embryophyta</taxon>
        <taxon>Tracheophyta</taxon>
        <taxon>Spermatophyta</taxon>
        <taxon>Magnoliopsida</taxon>
        <taxon>Liliopsida</taxon>
        <taxon>Poales</taxon>
        <taxon>Poaceae</taxon>
        <taxon>BOP clade</taxon>
        <taxon>Oryzoideae</taxon>
        <taxon>Oryzeae</taxon>
        <taxon>Oryzinae</taxon>
        <taxon>Oryza</taxon>
        <taxon>Oryza sativa</taxon>
    </lineage>
</organism>
<evidence type="ECO:0000256" key="1">
    <source>
        <dbReference type="ARBA" id="ARBA00008894"/>
    </source>
</evidence>
<keyword evidence="5" id="KW-0611">Plant defense</keyword>
<comment type="similarity">
    <text evidence="1">Belongs to the disease resistance NB-LRR family.</text>
</comment>
<dbReference type="GO" id="GO:0000166">
    <property type="term" value="F:nucleotide binding"/>
    <property type="evidence" value="ECO:0007669"/>
    <property type="project" value="UniProtKB-KW"/>
</dbReference>
<evidence type="ECO:0000259" key="6">
    <source>
        <dbReference type="Pfam" id="PF18052"/>
    </source>
</evidence>
<evidence type="ECO:0000256" key="3">
    <source>
        <dbReference type="ARBA" id="ARBA00022737"/>
    </source>
</evidence>
<evidence type="ECO:0000313" key="7">
    <source>
        <dbReference type="EMBL" id="EAZ12225.1"/>
    </source>
</evidence>
<reference evidence="7" key="1">
    <citation type="journal article" date="2005" name="PLoS Biol.">
        <title>The genomes of Oryza sativa: a history of duplications.</title>
        <authorList>
            <person name="Yu J."/>
            <person name="Wang J."/>
            <person name="Lin W."/>
            <person name="Li S."/>
            <person name="Li H."/>
            <person name="Zhou J."/>
            <person name="Ni P."/>
            <person name="Dong W."/>
            <person name="Hu S."/>
            <person name="Zeng C."/>
            <person name="Zhang J."/>
            <person name="Zhang Y."/>
            <person name="Li R."/>
            <person name="Xu Z."/>
            <person name="Li S."/>
            <person name="Li X."/>
            <person name="Zheng H."/>
            <person name="Cong L."/>
            <person name="Lin L."/>
            <person name="Yin J."/>
            <person name="Geng J."/>
            <person name="Li G."/>
            <person name="Shi J."/>
            <person name="Liu J."/>
            <person name="Lv H."/>
            <person name="Li J."/>
            <person name="Wang J."/>
            <person name="Deng Y."/>
            <person name="Ran L."/>
            <person name="Shi X."/>
            <person name="Wang X."/>
            <person name="Wu Q."/>
            <person name="Li C."/>
            <person name="Ren X."/>
            <person name="Wang J."/>
            <person name="Wang X."/>
            <person name="Li D."/>
            <person name="Liu D."/>
            <person name="Zhang X."/>
            <person name="Ji Z."/>
            <person name="Zhao W."/>
            <person name="Sun Y."/>
            <person name="Zhang Z."/>
            <person name="Bao J."/>
            <person name="Han Y."/>
            <person name="Dong L."/>
            <person name="Ji J."/>
            <person name="Chen P."/>
            <person name="Wu S."/>
            <person name="Liu J."/>
            <person name="Xiao Y."/>
            <person name="Bu D."/>
            <person name="Tan J."/>
            <person name="Yang L."/>
            <person name="Ye C."/>
            <person name="Zhang J."/>
            <person name="Xu J."/>
            <person name="Zhou Y."/>
            <person name="Yu Y."/>
            <person name="Zhang B."/>
            <person name="Zhuang S."/>
            <person name="Wei H."/>
            <person name="Liu B."/>
            <person name="Lei M."/>
            <person name="Yu H."/>
            <person name="Li Y."/>
            <person name="Xu H."/>
            <person name="Wei S."/>
            <person name="He X."/>
            <person name="Fang L."/>
            <person name="Zhang Z."/>
            <person name="Zhang Y."/>
            <person name="Huang X."/>
            <person name="Su Z."/>
            <person name="Tong W."/>
            <person name="Li J."/>
            <person name="Tong Z."/>
            <person name="Li S."/>
            <person name="Ye J."/>
            <person name="Wang L."/>
            <person name="Fang L."/>
            <person name="Lei T."/>
            <person name="Chen C."/>
            <person name="Chen H."/>
            <person name="Xu Z."/>
            <person name="Li H."/>
            <person name="Huang H."/>
            <person name="Zhang F."/>
            <person name="Xu H."/>
            <person name="Li N."/>
            <person name="Zhao C."/>
            <person name="Li S."/>
            <person name="Dong L."/>
            <person name="Huang Y."/>
            <person name="Li L."/>
            <person name="Xi Y."/>
            <person name="Qi Q."/>
            <person name="Li W."/>
            <person name="Zhang B."/>
            <person name="Hu W."/>
            <person name="Zhang Y."/>
            <person name="Tian X."/>
            <person name="Jiao Y."/>
            <person name="Liang X."/>
            <person name="Jin J."/>
            <person name="Gao L."/>
            <person name="Zheng W."/>
            <person name="Hao B."/>
            <person name="Liu S."/>
            <person name="Wang W."/>
            <person name="Yuan L."/>
            <person name="Cao M."/>
            <person name="McDermott J."/>
            <person name="Samudrala R."/>
            <person name="Wang J."/>
            <person name="Wong G.K."/>
            <person name="Yang H."/>
        </authorList>
    </citation>
    <scope>NUCLEOTIDE SEQUENCE [LARGE SCALE GENOMIC DNA]</scope>
</reference>
<keyword evidence="2" id="KW-0433">Leucine-rich repeat</keyword>
<evidence type="ECO:0000256" key="4">
    <source>
        <dbReference type="ARBA" id="ARBA00022741"/>
    </source>
</evidence>
<accession>A2ZU28</accession>
<proteinExistence type="inferred from homology"/>
<dbReference type="EMBL" id="CM000138">
    <property type="protein sequence ID" value="EAZ12225.1"/>
    <property type="molecule type" value="Genomic_DNA"/>
</dbReference>
<gene>
    <name evidence="7" type="ORF">OsJ_02111</name>
</gene>
<sequence length="141" mass="15766">MERERMESTILPRLALLLEHAERTIPPEQKQLRTDMEQWACRLRSAFYDIEDILDLADYNRLENKVGFFPFFSRWCGMEAGDGGCDVDAACDGDGDAETTRDDGDSADPVTFLVKNGPNLMVIPGDVSGIQFPLTVSFNKG</sequence>
<dbReference type="GO" id="GO:0006952">
    <property type="term" value="P:defense response"/>
    <property type="evidence" value="ECO:0007669"/>
    <property type="project" value="UniProtKB-KW"/>
</dbReference>
<dbReference type="Pfam" id="PF18052">
    <property type="entry name" value="Rx_N"/>
    <property type="match status" value="1"/>
</dbReference>